<dbReference type="GeneID" id="136803351"/>
<keyword evidence="4" id="KW-0053">Apoptosis</keyword>
<keyword evidence="3 8" id="KW-0812">Transmembrane</keyword>
<dbReference type="GO" id="GO:0001836">
    <property type="term" value="P:release of cytochrome c from mitochondria"/>
    <property type="evidence" value="ECO:0007669"/>
    <property type="project" value="TreeGrafter"/>
</dbReference>
<feature type="transmembrane region" description="Helical" evidence="8">
    <location>
        <begin position="259"/>
        <end position="281"/>
    </location>
</feature>
<dbReference type="AlphaFoldDB" id="A0A7M5X1W1"/>
<feature type="domain" description="Bcl-2 Bcl-2 homology region 1-3" evidence="9">
    <location>
        <begin position="137"/>
        <end position="239"/>
    </location>
</feature>
<evidence type="ECO:0000256" key="7">
    <source>
        <dbReference type="SAM" id="MobiDB-lite"/>
    </source>
</evidence>
<dbReference type="RefSeq" id="XP_066916179.1">
    <property type="nucleotide sequence ID" value="XM_067060078.1"/>
</dbReference>
<organism evidence="10 11">
    <name type="scientific">Clytia hemisphaerica</name>
    <dbReference type="NCBI Taxonomy" id="252671"/>
    <lineage>
        <taxon>Eukaryota</taxon>
        <taxon>Metazoa</taxon>
        <taxon>Cnidaria</taxon>
        <taxon>Hydrozoa</taxon>
        <taxon>Hydroidolina</taxon>
        <taxon>Leptothecata</taxon>
        <taxon>Obeliida</taxon>
        <taxon>Clytiidae</taxon>
        <taxon>Clytia</taxon>
    </lineage>
</organism>
<dbReference type="EnsemblMetazoa" id="CLYHEMT016689.1">
    <property type="protein sequence ID" value="CLYHEMP016689.1"/>
    <property type="gene ID" value="CLYHEMG016689"/>
</dbReference>
<dbReference type="InterPro" id="IPR002475">
    <property type="entry name" value="Bcl2-like"/>
</dbReference>
<dbReference type="SMART" id="SM00337">
    <property type="entry name" value="BCL"/>
    <property type="match status" value="1"/>
</dbReference>
<evidence type="ECO:0000256" key="6">
    <source>
        <dbReference type="ARBA" id="ARBA00023136"/>
    </source>
</evidence>
<dbReference type="InterPro" id="IPR026298">
    <property type="entry name" value="Bcl-2_fam"/>
</dbReference>
<evidence type="ECO:0000256" key="3">
    <source>
        <dbReference type="ARBA" id="ARBA00022692"/>
    </source>
</evidence>
<accession>A0A7M5X1W1</accession>
<dbReference type="PANTHER" id="PTHR11256:SF48">
    <property type="entry name" value="BCL-2-RELATED OVARIAN KILLER PROTEIN"/>
    <property type="match status" value="1"/>
</dbReference>
<dbReference type="Proteomes" id="UP000594262">
    <property type="component" value="Unplaced"/>
</dbReference>
<evidence type="ECO:0000256" key="5">
    <source>
        <dbReference type="ARBA" id="ARBA00022989"/>
    </source>
</evidence>
<dbReference type="PROSITE" id="PS01258">
    <property type="entry name" value="BH2"/>
    <property type="match status" value="1"/>
</dbReference>
<dbReference type="PROSITE" id="PS50062">
    <property type="entry name" value="BCL2_FAMILY"/>
    <property type="match status" value="1"/>
</dbReference>
<dbReference type="Gene3D" id="1.10.437.10">
    <property type="entry name" value="Blc2-like"/>
    <property type="match status" value="1"/>
</dbReference>
<evidence type="ECO:0000256" key="2">
    <source>
        <dbReference type="ARBA" id="ARBA00009458"/>
    </source>
</evidence>
<dbReference type="PRINTS" id="PR01862">
    <property type="entry name" value="BCL2FAMILY"/>
</dbReference>
<keyword evidence="5 8" id="KW-1133">Transmembrane helix</keyword>
<evidence type="ECO:0000256" key="4">
    <source>
        <dbReference type="ARBA" id="ARBA00022703"/>
    </source>
</evidence>
<dbReference type="GO" id="GO:0005741">
    <property type="term" value="C:mitochondrial outer membrane"/>
    <property type="evidence" value="ECO:0007669"/>
    <property type="project" value="TreeGrafter"/>
</dbReference>
<reference evidence="10" key="1">
    <citation type="submission" date="2021-01" db="UniProtKB">
        <authorList>
            <consortium name="EnsemblMetazoa"/>
        </authorList>
    </citation>
    <scope>IDENTIFICATION</scope>
</reference>
<sequence>MPSLIEKGQFTFKQMLLQFQIAMNRARYGRLDGSKSRDEIISEAQVLSNDYMDDRLIRSGLNFKQRKISQSTKHLLKGQKGGSNSKSVDELYPNSNRLNSMAKSEKAATIEAVRIMAEKRHSPNGCLLTMDDLSKVLMYVGEALEVKHPSVYTEILQQLNVRSSLADVNLKRIFLNVAKELFAEGINWPKIVSFFAFAGGLAVDCVLNGSSIHVTRIKTWTVEFIEHDLVDWILHQGGWVGLFDHFTAHHQPKIIQNCAWTISAFVLLFSVLLAALMAYILKLS</sequence>
<comment type="subcellular location">
    <subcellularLocation>
        <location evidence="1">Membrane</location>
        <topology evidence="1">Single-pass membrane protein</topology>
    </subcellularLocation>
</comment>
<dbReference type="GO" id="GO:0008630">
    <property type="term" value="P:intrinsic apoptotic signaling pathway in response to DNA damage"/>
    <property type="evidence" value="ECO:0007669"/>
    <property type="project" value="TreeGrafter"/>
</dbReference>
<protein>
    <recommendedName>
        <fullName evidence="9">Bcl-2 Bcl-2 homology region 1-3 domain-containing protein</fullName>
    </recommendedName>
</protein>
<dbReference type="OrthoDB" id="5947850at2759"/>
<keyword evidence="6 8" id="KW-0472">Membrane</keyword>
<dbReference type="CDD" id="cd06845">
    <property type="entry name" value="Bcl-2_like"/>
    <property type="match status" value="1"/>
</dbReference>
<dbReference type="GO" id="GO:0097192">
    <property type="term" value="P:extrinsic apoptotic signaling pathway in absence of ligand"/>
    <property type="evidence" value="ECO:0007669"/>
    <property type="project" value="TreeGrafter"/>
</dbReference>
<dbReference type="PANTHER" id="PTHR11256">
    <property type="entry name" value="BCL-2 RELATED"/>
    <property type="match status" value="1"/>
</dbReference>
<evidence type="ECO:0000259" key="9">
    <source>
        <dbReference type="SMART" id="SM00337"/>
    </source>
</evidence>
<dbReference type="SUPFAM" id="SSF56854">
    <property type="entry name" value="Bcl-2 inhibitors of programmed cell death"/>
    <property type="match status" value="1"/>
</dbReference>
<dbReference type="GO" id="GO:0051400">
    <property type="term" value="F:BH domain binding"/>
    <property type="evidence" value="ECO:0007669"/>
    <property type="project" value="TreeGrafter"/>
</dbReference>
<evidence type="ECO:0000313" key="11">
    <source>
        <dbReference type="Proteomes" id="UP000594262"/>
    </source>
</evidence>
<keyword evidence="11" id="KW-1185">Reference proteome</keyword>
<evidence type="ECO:0000256" key="8">
    <source>
        <dbReference type="SAM" id="Phobius"/>
    </source>
</evidence>
<evidence type="ECO:0000256" key="1">
    <source>
        <dbReference type="ARBA" id="ARBA00004167"/>
    </source>
</evidence>
<dbReference type="InterPro" id="IPR046371">
    <property type="entry name" value="Bcl-2_BH1-3"/>
</dbReference>
<dbReference type="GO" id="GO:0042981">
    <property type="term" value="P:regulation of apoptotic process"/>
    <property type="evidence" value="ECO:0007669"/>
    <property type="project" value="InterPro"/>
</dbReference>
<comment type="similarity">
    <text evidence="2">Belongs to the Bcl-2 family.</text>
</comment>
<dbReference type="InterPro" id="IPR036834">
    <property type="entry name" value="Bcl-2-like_sf"/>
</dbReference>
<evidence type="ECO:0000313" key="10">
    <source>
        <dbReference type="EnsemblMetazoa" id="CLYHEMP016689.1"/>
    </source>
</evidence>
<dbReference type="Pfam" id="PF00452">
    <property type="entry name" value="Bcl-2"/>
    <property type="match status" value="1"/>
</dbReference>
<proteinExistence type="inferred from homology"/>
<name>A0A7M5X1W1_9CNID</name>
<dbReference type="InterPro" id="IPR020726">
    <property type="entry name" value="Bcl2_BH2_motif_CS"/>
</dbReference>
<feature type="region of interest" description="Disordered" evidence="7">
    <location>
        <begin position="72"/>
        <end position="92"/>
    </location>
</feature>